<evidence type="ECO:0000256" key="1">
    <source>
        <dbReference type="ARBA" id="ARBA00038069"/>
    </source>
</evidence>
<name>A0A8H5D7D9_9AGAR</name>
<dbReference type="AlphaFoldDB" id="A0A8H5D7D9"/>
<dbReference type="PANTHER" id="PTHR28288">
    <property type="entry name" value="PROTEASE B INHIBITOR 2"/>
    <property type="match status" value="1"/>
</dbReference>
<dbReference type="GO" id="GO:0042144">
    <property type="term" value="P:vacuole fusion, non-autophagic"/>
    <property type="evidence" value="ECO:0007669"/>
    <property type="project" value="TreeGrafter"/>
</dbReference>
<evidence type="ECO:0000313" key="4">
    <source>
        <dbReference type="Proteomes" id="UP000559027"/>
    </source>
</evidence>
<dbReference type="Pfam" id="PF05922">
    <property type="entry name" value="Inhibitor_I9"/>
    <property type="match status" value="1"/>
</dbReference>
<evidence type="ECO:0000313" key="3">
    <source>
        <dbReference type="EMBL" id="KAF5355037.1"/>
    </source>
</evidence>
<dbReference type="Gene3D" id="3.30.70.80">
    <property type="entry name" value="Peptidase S8 propeptide/proteinase inhibitor I9"/>
    <property type="match status" value="1"/>
</dbReference>
<organism evidence="3 4">
    <name type="scientific">Leucocoprinus leucothites</name>
    <dbReference type="NCBI Taxonomy" id="201217"/>
    <lineage>
        <taxon>Eukaryota</taxon>
        <taxon>Fungi</taxon>
        <taxon>Dikarya</taxon>
        <taxon>Basidiomycota</taxon>
        <taxon>Agaricomycotina</taxon>
        <taxon>Agaricomycetes</taxon>
        <taxon>Agaricomycetidae</taxon>
        <taxon>Agaricales</taxon>
        <taxon>Agaricineae</taxon>
        <taxon>Agaricaceae</taxon>
        <taxon>Leucocoprinus</taxon>
    </lineage>
</organism>
<dbReference type="PANTHER" id="PTHR28288:SF2">
    <property type="entry name" value="PROTEASE B INHIBITOR 2"/>
    <property type="match status" value="1"/>
</dbReference>
<dbReference type="InterPro" id="IPR010259">
    <property type="entry name" value="S8pro/Inhibitor_I9"/>
</dbReference>
<sequence length="74" mass="8301">MLNRYIVVFKETASEGQIEQYIDRLIAEGGKIHANYDALFKGFSAFVPDSLVQLFAQDDLIDYIEADGVVTIQS</sequence>
<dbReference type="InterPro" id="IPR037045">
    <property type="entry name" value="S8pro/Inhibitor_I9_sf"/>
</dbReference>
<dbReference type="OrthoDB" id="5518345at2759"/>
<gene>
    <name evidence="3" type="ORF">D9756_005264</name>
</gene>
<keyword evidence="4" id="KW-1185">Reference proteome</keyword>
<dbReference type="SUPFAM" id="SSF54897">
    <property type="entry name" value="Protease propeptides/inhibitors"/>
    <property type="match status" value="1"/>
</dbReference>
<comment type="caution">
    <text evidence="3">The sequence shown here is derived from an EMBL/GenBank/DDBJ whole genome shotgun (WGS) entry which is preliminary data.</text>
</comment>
<dbReference type="GO" id="GO:0004866">
    <property type="term" value="F:endopeptidase inhibitor activity"/>
    <property type="evidence" value="ECO:0007669"/>
    <property type="project" value="TreeGrafter"/>
</dbReference>
<accession>A0A8H5D7D9</accession>
<dbReference type="EMBL" id="JAACJO010000008">
    <property type="protein sequence ID" value="KAF5355037.1"/>
    <property type="molecule type" value="Genomic_DNA"/>
</dbReference>
<evidence type="ECO:0000259" key="2">
    <source>
        <dbReference type="Pfam" id="PF05922"/>
    </source>
</evidence>
<dbReference type="InterPro" id="IPR052471">
    <property type="entry name" value="PBI_I9"/>
</dbReference>
<dbReference type="Proteomes" id="UP000559027">
    <property type="component" value="Unassembled WGS sequence"/>
</dbReference>
<proteinExistence type="inferred from homology"/>
<feature type="domain" description="Inhibitor I9" evidence="2">
    <location>
        <begin position="4"/>
        <end position="72"/>
    </location>
</feature>
<protein>
    <recommendedName>
        <fullName evidence="2">Inhibitor I9 domain-containing protein</fullName>
    </recommendedName>
</protein>
<comment type="similarity">
    <text evidence="1">Belongs to the protease inhibitor I9 family.</text>
</comment>
<reference evidence="3 4" key="1">
    <citation type="journal article" date="2020" name="ISME J.">
        <title>Uncovering the hidden diversity of litter-decomposition mechanisms in mushroom-forming fungi.</title>
        <authorList>
            <person name="Floudas D."/>
            <person name="Bentzer J."/>
            <person name="Ahren D."/>
            <person name="Johansson T."/>
            <person name="Persson P."/>
            <person name="Tunlid A."/>
        </authorList>
    </citation>
    <scope>NUCLEOTIDE SEQUENCE [LARGE SCALE GENOMIC DNA]</scope>
    <source>
        <strain evidence="3 4">CBS 146.42</strain>
    </source>
</reference>